<gene>
    <name evidence="1" type="ORF">MCOR_23865</name>
</gene>
<evidence type="ECO:0000313" key="1">
    <source>
        <dbReference type="EMBL" id="CAC5388611.1"/>
    </source>
</evidence>
<dbReference type="EMBL" id="CACVKT020004198">
    <property type="protein sequence ID" value="CAC5388611.1"/>
    <property type="molecule type" value="Genomic_DNA"/>
</dbReference>
<reference evidence="1 2" key="1">
    <citation type="submission" date="2020-06" db="EMBL/GenBank/DDBJ databases">
        <authorList>
            <person name="Li R."/>
            <person name="Bekaert M."/>
        </authorList>
    </citation>
    <scope>NUCLEOTIDE SEQUENCE [LARGE SCALE GENOMIC DNA]</scope>
    <source>
        <strain evidence="2">wild</strain>
    </source>
</reference>
<name>A0A6J8BZE4_MYTCO</name>
<protein>
    <submittedName>
        <fullName evidence="1">Uncharacterized protein</fullName>
    </submittedName>
</protein>
<organism evidence="1 2">
    <name type="scientific">Mytilus coruscus</name>
    <name type="common">Sea mussel</name>
    <dbReference type="NCBI Taxonomy" id="42192"/>
    <lineage>
        <taxon>Eukaryota</taxon>
        <taxon>Metazoa</taxon>
        <taxon>Spiralia</taxon>
        <taxon>Lophotrochozoa</taxon>
        <taxon>Mollusca</taxon>
        <taxon>Bivalvia</taxon>
        <taxon>Autobranchia</taxon>
        <taxon>Pteriomorphia</taxon>
        <taxon>Mytilida</taxon>
        <taxon>Mytiloidea</taxon>
        <taxon>Mytilidae</taxon>
        <taxon>Mytilinae</taxon>
        <taxon>Mytilus</taxon>
    </lineage>
</organism>
<accession>A0A6J8BZE4</accession>
<sequence length="260" mass="29510">MSFCLSLTYSISKILIQSCCLQTISKSNTLSTSFTCGSTQGKIKRYNRSESKHSTCFLLTGMNNGYAIYVSRDGNEPTIPVCSQIDFLNWDKHSKCFIHTLDTHSRRQWLWRTYVHHKLRDCFNAKSCGLPGIQLIKQTLSEGHSAVLGLQIYTLFAVSDIDVSEKDLIKHVVWYNDHCAAANEKFAGVAVNNEAYASIKCHSGQSEQTRYLQHLNMSKTEAMKQIHGHLLTHWQWGPCGSAQKLITYNRKTQDVVQTHD</sequence>
<dbReference type="AlphaFoldDB" id="A0A6J8BZE4"/>
<evidence type="ECO:0000313" key="2">
    <source>
        <dbReference type="Proteomes" id="UP000507470"/>
    </source>
</evidence>
<dbReference type="OrthoDB" id="6061133at2759"/>
<keyword evidence="2" id="KW-1185">Reference proteome</keyword>
<proteinExistence type="predicted"/>
<dbReference type="Proteomes" id="UP000507470">
    <property type="component" value="Unassembled WGS sequence"/>
</dbReference>